<dbReference type="Pfam" id="PF00664">
    <property type="entry name" value="ABC_membrane"/>
    <property type="match status" value="1"/>
</dbReference>
<feature type="transmembrane region" description="Helical" evidence="7">
    <location>
        <begin position="550"/>
        <end position="571"/>
    </location>
</feature>
<keyword evidence="3" id="KW-0547">Nucleotide-binding</keyword>
<evidence type="ECO:0000256" key="2">
    <source>
        <dbReference type="ARBA" id="ARBA00022692"/>
    </source>
</evidence>
<evidence type="ECO:0000259" key="8">
    <source>
        <dbReference type="PROSITE" id="PS50929"/>
    </source>
</evidence>
<feature type="domain" description="ABC transmembrane type-1" evidence="8">
    <location>
        <begin position="341"/>
        <end position="498"/>
    </location>
</feature>
<accession>A0A8T8SZ64</accession>
<feature type="transmembrane region" description="Helical" evidence="7">
    <location>
        <begin position="178"/>
        <end position="197"/>
    </location>
</feature>
<feature type="transmembrane region" description="Helical" evidence="7">
    <location>
        <begin position="147"/>
        <end position="172"/>
    </location>
</feature>
<keyword evidence="4" id="KW-0067">ATP-binding</keyword>
<name>A0A8T8SZ64_9BASI</name>
<feature type="transmembrane region" description="Helical" evidence="7">
    <location>
        <begin position="486"/>
        <end position="507"/>
    </location>
</feature>
<comment type="caution">
    <text evidence="9">The sequence shown here is derived from an EMBL/GenBank/DDBJ whole genome shotgun (WGS) entry which is preliminary data.</text>
</comment>
<evidence type="ECO:0000256" key="5">
    <source>
        <dbReference type="ARBA" id="ARBA00022989"/>
    </source>
</evidence>
<dbReference type="GO" id="GO:0005524">
    <property type="term" value="F:ATP binding"/>
    <property type="evidence" value="ECO:0007669"/>
    <property type="project" value="UniProtKB-KW"/>
</dbReference>
<protein>
    <recommendedName>
        <fullName evidence="8">ABC transmembrane type-1 domain-containing protein</fullName>
    </recommendedName>
</protein>
<reference evidence="9" key="2">
    <citation type="journal article" date="2019" name="IMA Fungus">
        <title>Genome sequencing and comparison of five Tilletia species to identify candidate genes for the detection of regulated species infecting wheat.</title>
        <authorList>
            <person name="Nguyen H.D.T."/>
            <person name="Sultana T."/>
            <person name="Kesanakurti P."/>
            <person name="Hambleton S."/>
        </authorList>
    </citation>
    <scope>NUCLEOTIDE SEQUENCE</scope>
    <source>
        <strain evidence="9">DAOMC 238032</strain>
    </source>
</reference>
<dbReference type="PANTHER" id="PTHR24223">
    <property type="entry name" value="ATP-BINDING CASSETTE SUB-FAMILY C"/>
    <property type="match status" value="1"/>
</dbReference>
<dbReference type="InterPro" id="IPR011527">
    <property type="entry name" value="ABC1_TM_dom"/>
</dbReference>
<organism evidence="9 10">
    <name type="scientific">Tilletia caries</name>
    <name type="common">wheat bunt fungus</name>
    <dbReference type="NCBI Taxonomy" id="13290"/>
    <lineage>
        <taxon>Eukaryota</taxon>
        <taxon>Fungi</taxon>
        <taxon>Dikarya</taxon>
        <taxon>Basidiomycota</taxon>
        <taxon>Ustilaginomycotina</taxon>
        <taxon>Exobasidiomycetes</taxon>
        <taxon>Tilletiales</taxon>
        <taxon>Tilletiaceae</taxon>
        <taxon>Tilletia</taxon>
    </lineage>
</organism>
<gene>
    <name evidence="9" type="ORF">A4X03_0g6306</name>
</gene>
<evidence type="ECO:0000256" key="3">
    <source>
        <dbReference type="ARBA" id="ARBA00022741"/>
    </source>
</evidence>
<feature type="transmembrane region" description="Helical" evidence="7">
    <location>
        <begin position="36"/>
        <end position="55"/>
    </location>
</feature>
<evidence type="ECO:0000256" key="4">
    <source>
        <dbReference type="ARBA" id="ARBA00022840"/>
    </source>
</evidence>
<reference evidence="9" key="1">
    <citation type="submission" date="2016-04" db="EMBL/GenBank/DDBJ databases">
        <authorList>
            <person name="Nguyen H.D."/>
            <person name="Kesanakurti P."/>
            <person name="Cullis J."/>
            <person name="Levesque C.A."/>
            <person name="Hambleton S."/>
        </authorList>
    </citation>
    <scope>NUCLEOTIDE SEQUENCE</scope>
    <source>
        <strain evidence="9">DAOMC 238032</strain>
    </source>
</reference>
<feature type="transmembrane region" description="Helical" evidence="7">
    <location>
        <begin position="113"/>
        <end position="135"/>
    </location>
</feature>
<dbReference type="GO" id="GO:0016020">
    <property type="term" value="C:membrane"/>
    <property type="evidence" value="ECO:0007669"/>
    <property type="project" value="InterPro"/>
</dbReference>
<dbReference type="Gene3D" id="1.20.1560.10">
    <property type="entry name" value="ABC transporter type 1, transmembrane domain"/>
    <property type="match status" value="1"/>
</dbReference>
<proteinExistence type="predicted"/>
<evidence type="ECO:0000313" key="9">
    <source>
        <dbReference type="EMBL" id="KAE8251818.1"/>
    </source>
</evidence>
<feature type="transmembrane region" description="Helical" evidence="7">
    <location>
        <begin position="591"/>
        <end position="619"/>
    </location>
</feature>
<dbReference type="EMBL" id="LWDD02001174">
    <property type="protein sequence ID" value="KAE8251818.1"/>
    <property type="molecule type" value="Genomic_DNA"/>
</dbReference>
<dbReference type="GO" id="GO:0140359">
    <property type="term" value="F:ABC-type transporter activity"/>
    <property type="evidence" value="ECO:0007669"/>
    <property type="project" value="InterPro"/>
</dbReference>
<keyword evidence="2 7" id="KW-0812">Transmembrane</keyword>
<dbReference type="AlphaFoldDB" id="A0A8T8SZ64"/>
<dbReference type="Proteomes" id="UP000077671">
    <property type="component" value="Unassembled WGS sequence"/>
</dbReference>
<sequence>MAAAPSFTSTCVDGTSFGPSSDCRVFDFSTLFENTLLVLLPNLMFVGLFIFIQLPRLLRKTRVRPPPRSSDSKHRALAALGIPWTTYVPTNEHELKTMERPMDPETLPLRLDWLGLSRILFALIGVVLAAALLGLGQNELAHDPETYAALGGWSFTMAQTLHLFGALSLVVAVWSERLYTRGGAFLVPFYILCSILFDGARLRTFNMIDIPLANGAAVQHSIRATSFFRVFAASIGIKVLLLATESVNTDGGETAEGRATWFNRLGFFWLFPLMSTGYRRALKMDDLPQLDNSFSTGLLSQRFSSIWNFSEQARLKKQGISTKPFLSSIIRAFPYVAYGPVLSKLVITAITLAQPYLISNVIRFVESWGLQTAGGPAAQPVELGWSLAGAFALCYTINALGQGVFWWITTQNGVTLRGLLIGQLYAKSLRIHLAETGTLGSAGAVNLMSADVERVIQAVNPFHELWSGIITICIGLYILYAQIGALFVVPLVVTFILICSASLGINLGKWQKEWGERTEQRLAVTSSMAHSAPRSRNGLSLQVSDDPRKCVFFANIGQGTLLVSTFAALAITTQIHPNYPHPFDQITVFTALSALNVVTYPVLMLGQHFALSFAAYASFKRVENFLLMEEKETNAPVADDEAENFSAKAIDHQGPSTPIIKCEDATLQWSPKGDPINGE</sequence>
<evidence type="ECO:0000256" key="7">
    <source>
        <dbReference type="SAM" id="Phobius"/>
    </source>
</evidence>
<feature type="transmembrane region" description="Helical" evidence="7">
    <location>
        <begin position="462"/>
        <end position="480"/>
    </location>
</feature>
<keyword evidence="5 7" id="KW-1133">Transmembrane helix</keyword>
<keyword evidence="6 7" id="KW-0472">Membrane</keyword>
<dbReference type="InterPro" id="IPR050173">
    <property type="entry name" value="ABC_transporter_C-like"/>
</dbReference>
<evidence type="ECO:0000313" key="10">
    <source>
        <dbReference type="Proteomes" id="UP000077671"/>
    </source>
</evidence>
<dbReference type="PANTHER" id="PTHR24223:SF399">
    <property type="entry name" value="ABC TRANSPORTER ATNG"/>
    <property type="match status" value="1"/>
</dbReference>
<evidence type="ECO:0000256" key="1">
    <source>
        <dbReference type="ARBA" id="ARBA00022448"/>
    </source>
</evidence>
<dbReference type="SUPFAM" id="SSF90123">
    <property type="entry name" value="ABC transporter transmembrane region"/>
    <property type="match status" value="1"/>
</dbReference>
<evidence type="ECO:0000256" key="6">
    <source>
        <dbReference type="ARBA" id="ARBA00023136"/>
    </source>
</evidence>
<dbReference type="InterPro" id="IPR036640">
    <property type="entry name" value="ABC1_TM_sf"/>
</dbReference>
<keyword evidence="1" id="KW-0813">Transport</keyword>
<dbReference type="PROSITE" id="PS50929">
    <property type="entry name" value="ABC_TM1F"/>
    <property type="match status" value="1"/>
</dbReference>